<evidence type="ECO:0000256" key="4">
    <source>
        <dbReference type="ARBA" id="ARBA00022475"/>
    </source>
</evidence>
<comment type="subcellular location">
    <subcellularLocation>
        <location evidence="1 8">Cell membrane</location>
        <topology evidence="1 8">Multi-pass membrane protein</topology>
    </subcellularLocation>
</comment>
<dbReference type="PANTHER" id="PTHR30269">
    <property type="entry name" value="TRANSMEMBRANE PROTEIN YFCA"/>
    <property type="match status" value="1"/>
</dbReference>
<evidence type="ECO:0000256" key="7">
    <source>
        <dbReference type="ARBA" id="ARBA00023136"/>
    </source>
</evidence>
<comment type="similarity">
    <text evidence="2 8">Belongs to the 4-toluene sulfonate uptake permease (TSUP) (TC 2.A.102) family.</text>
</comment>
<feature type="transmembrane region" description="Helical" evidence="8">
    <location>
        <begin position="103"/>
        <end position="121"/>
    </location>
</feature>
<protein>
    <recommendedName>
        <fullName evidence="8">Probable membrane transporter protein</fullName>
    </recommendedName>
</protein>
<dbReference type="PANTHER" id="PTHR30269:SF0">
    <property type="entry name" value="MEMBRANE TRANSPORTER PROTEIN YFCA-RELATED"/>
    <property type="match status" value="1"/>
</dbReference>
<dbReference type="InterPro" id="IPR002781">
    <property type="entry name" value="TM_pro_TauE-like"/>
</dbReference>
<keyword evidence="6 8" id="KW-1133">Transmembrane helix</keyword>
<evidence type="ECO:0000256" key="3">
    <source>
        <dbReference type="ARBA" id="ARBA00022448"/>
    </source>
</evidence>
<evidence type="ECO:0000256" key="2">
    <source>
        <dbReference type="ARBA" id="ARBA00009142"/>
    </source>
</evidence>
<keyword evidence="3" id="KW-0813">Transport</keyword>
<evidence type="ECO:0000313" key="9">
    <source>
        <dbReference type="EMBL" id="AQQ58865.1"/>
    </source>
</evidence>
<reference evidence="9 10" key="1">
    <citation type="submission" date="2017-02" db="EMBL/GenBank/DDBJ databases">
        <title>Whole genome sequencing of Helicobacter bilis strain AAQJH.</title>
        <authorList>
            <person name="Conlan S."/>
            <person name="Thomas P.J."/>
            <person name="Mullikin J."/>
            <person name="Palmore T.N."/>
            <person name="Frank K.M."/>
            <person name="Segre J.A."/>
        </authorList>
    </citation>
    <scope>NUCLEOTIDE SEQUENCE [LARGE SCALE GENOMIC DNA]</scope>
    <source>
        <strain evidence="9 10">AAQJH</strain>
    </source>
</reference>
<evidence type="ECO:0000313" key="10">
    <source>
        <dbReference type="Proteomes" id="UP000188298"/>
    </source>
</evidence>
<accession>A0A1Q2LEM3</accession>
<evidence type="ECO:0000256" key="1">
    <source>
        <dbReference type="ARBA" id="ARBA00004651"/>
    </source>
</evidence>
<keyword evidence="4 8" id="KW-1003">Cell membrane</keyword>
<sequence length="253" mass="27284">MLGDLGLDIYMILFCAAFCAGFIDSIAGGGGMITIPALFLAGIPPHQALGVNKLQSCFGSFSATMHFYKKGHIVLKDNITPVICVFLCAAGGTLLVQFLEAQFLAKCIPFLLIVFALYFLFSPKITEEQSHVRYTHALLYFVLGAIGFYDGFFGPGTGSFLMLALIMLGGYGLKNALAHAKLFNFTSNLASMLVFAIGGQILWVLGFLMGAGQFIGANLGSRLALRYGIKIVKPLVVGVSLIVCVKLLYDEYF</sequence>
<dbReference type="Pfam" id="PF01925">
    <property type="entry name" value="TauE"/>
    <property type="match status" value="1"/>
</dbReference>
<name>A0A1Q2LEM3_9HELI</name>
<dbReference type="Proteomes" id="UP000188298">
    <property type="component" value="Chromosome"/>
</dbReference>
<feature type="transmembrane region" description="Helical" evidence="8">
    <location>
        <begin position="158"/>
        <end position="177"/>
    </location>
</feature>
<evidence type="ECO:0000256" key="5">
    <source>
        <dbReference type="ARBA" id="ARBA00022692"/>
    </source>
</evidence>
<dbReference type="RefSeq" id="WP_077388007.1">
    <property type="nucleotide sequence ID" value="NZ_CP019645.1"/>
</dbReference>
<feature type="transmembrane region" description="Helical" evidence="8">
    <location>
        <begin position="79"/>
        <end position="97"/>
    </location>
</feature>
<proteinExistence type="inferred from homology"/>
<keyword evidence="5 8" id="KW-0812">Transmembrane</keyword>
<keyword evidence="7 8" id="KW-0472">Membrane</keyword>
<evidence type="ECO:0000256" key="6">
    <source>
        <dbReference type="ARBA" id="ARBA00022989"/>
    </source>
</evidence>
<feature type="transmembrane region" description="Helical" evidence="8">
    <location>
        <begin position="231"/>
        <end position="249"/>
    </location>
</feature>
<gene>
    <name evidence="9" type="ORF">XJ32_00755</name>
</gene>
<dbReference type="KEGG" id="hbl:XJ32_00755"/>
<feature type="transmembrane region" description="Helical" evidence="8">
    <location>
        <begin position="189"/>
        <end position="211"/>
    </location>
</feature>
<dbReference type="AlphaFoldDB" id="A0A1Q2LEM3"/>
<organism evidence="9 10">
    <name type="scientific">Helicobacter bilis</name>
    <dbReference type="NCBI Taxonomy" id="37372"/>
    <lineage>
        <taxon>Bacteria</taxon>
        <taxon>Pseudomonadati</taxon>
        <taxon>Campylobacterota</taxon>
        <taxon>Epsilonproteobacteria</taxon>
        <taxon>Campylobacterales</taxon>
        <taxon>Helicobacteraceae</taxon>
        <taxon>Helicobacter</taxon>
    </lineage>
</organism>
<dbReference type="InterPro" id="IPR052017">
    <property type="entry name" value="TSUP"/>
</dbReference>
<dbReference type="EMBL" id="CP019645">
    <property type="protein sequence ID" value="AQQ58865.1"/>
    <property type="molecule type" value="Genomic_DNA"/>
</dbReference>
<dbReference type="GO" id="GO:0005886">
    <property type="term" value="C:plasma membrane"/>
    <property type="evidence" value="ECO:0007669"/>
    <property type="project" value="UniProtKB-SubCell"/>
</dbReference>
<evidence type="ECO:0000256" key="8">
    <source>
        <dbReference type="RuleBase" id="RU363041"/>
    </source>
</evidence>